<organism evidence="1 2">
    <name type="scientific">Hungatella hathewayi</name>
    <dbReference type="NCBI Taxonomy" id="154046"/>
    <lineage>
        <taxon>Bacteria</taxon>
        <taxon>Bacillati</taxon>
        <taxon>Bacillota</taxon>
        <taxon>Clostridia</taxon>
        <taxon>Lachnospirales</taxon>
        <taxon>Lachnospiraceae</taxon>
        <taxon>Hungatella</taxon>
    </lineage>
</organism>
<accession>A0AAW9WQT1</accession>
<evidence type="ECO:0000313" key="2">
    <source>
        <dbReference type="Proteomes" id="UP000434223"/>
    </source>
</evidence>
<dbReference type="EMBL" id="WNME01000043">
    <property type="protein sequence ID" value="MUB67073.1"/>
    <property type="molecule type" value="Genomic_DNA"/>
</dbReference>
<name>A0AAW9WQT1_9FIRM</name>
<evidence type="ECO:0000313" key="1">
    <source>
        <dbReference type="EMBL" id="MUB67073.1"/>
    </source>
</evidence>
<sequence length="279" mass="32132">MVAIKILETFKKGKVNERLCEDAFFQSENYIAVIDGVTSKTDFLYHGKTTGKLASEIIYRVLETLRGDEPLREIVERVNGEITAFYDQIDFPYDRGEKGLQAACVIYSAFYREIWMIGDCQAVVDGEVYLNPKKSDVVLSEMRSLILSTLEQERRNTAGLYREEWEEHDAAREIILPWILRATIYANDDTTEYGYSVFNGQAIPESLIKVIRLREGAHEVILTSDGYPEVKETLRKTEENLKEILIHDPGCYKKYLSTKGVKKGQTSFDDRTYVRFMTD</sequence>
<proteinExistence type="predicted"/>
<dbReference type="AlphaFoldDB" id="A0AAW9WQT1"/>
<comment type="caution">
    <text evidence="1">The sequence shown here is derived from an EMBL/GenBank/DDBJ whole genome shotgun (WGS) entry which is preliminary data.</text>
</comment>
<gene>
    <name evidence="1" type="ORF">GNE07_29070</name>
</gene>
<protein>
    <recommendedName>
        <fullName evidence="3">Protein phosphatase 2C domain-containing protein</fullName>
    </recommendedName>
</protein>
<dbReference type="Gene3D" id="3.60.40.10">
    <property type="entry name" value="PPM-type phosphatase domain"/>
    <property type="match status" value="1"/>
</dbReference>
<reference evidence="1 2" key="1">
    <citation type="submission" date="2019-09" db="EMBL/GenBank/DDBJ databases">
        <title>Draft genome sequencing of Hungatella hathewayi 123Y-2.</title>
        <authorList>
            <person name="Lv Q."/>
            <person name="Li S."/>
        </authorList>
    </citation>
    <scope>NUCLEOTIDE SEQUENCE [LARGE SCALE GENOMIC DNA]</scope>
    <source>
        <strain evidence="1 2">123Y-2</strain>
    </source>
</reference>
<evidence type="ECO:0008006" key="3">
    <source>
        <dbReference type="Google" id="ProtNLM"/>
    </source>
</evidence>
<dbReference type="Proteomes" id="UP000434223">
    <property type="component" value="Unassembled WGS sequence"/>
</dbReference>
<dbReference type="InterPro" id="IPR036457">
    <property type="entry name" value="PPM-type-like_dom_sf"/>
</dbReference>